<dbReference type="STRING" id="134601.AFA91_23000"/>
<dbReference type="EMBL" id="CP012150">
    <property type="protein sequence ID" value="AKS34286.1"/>
    <property type="molecule type" value="Genomic_DNA"/>
</dbReference>
<dbReference type="InterPro" id="IPR036291">
    <property type="entry name" value="NAD(P)-bd_dom_sf"/>
</dbReference>
<protein>
    <recommendedName>
        <fullName evidence="1">NAD-dependent epimerase/dehydratase domain-containing protein</fullName>
    </recommendedName>
</protein>
<dbReference type="RefSeq" id="WP_049746737.1">
    <property type="nucleotide sequence ID" value="NZ_CP012150.1"/>
</dbReference>
<reference evidence="2 3" key="1">
    <citation type="submission" date="2015-07" db="EMBL/GenBank/DDBJ databases">
        <title>Complete genome sequence of Mycobacterium goodii X7B, a facultative thermophilic biodesulfurizing bacterium.</title>
        <authorList>
            <person name="Yu B."/>
            <person name="Li F."/>
            <person name="Xu P."/>
        </authorList>
    </citation>
    <scope>NUCLEOTIDE SEQUENCE [LARGE SCALE GENOMIC DNA]</scope>
    <source>
        <strain evidence="2 3">X7B</strain>
    </source>
</reference>
<evidence type="ECO:0000313" key="3">
    <source>
        <dbReference type="Proteomes" id="UP000062255"/>
    </source>
</evidence>
<dbReference type="InterPro" id="IPR001509">
    <property type="entry name" value="Epimerase_deHydtase"/>
</dbReference>
<feature type="domain" description="NAD-dependent epimerase/dehydratase" evidence="1">
    <location>
        <begin position="4"/>
        <end position="216"/>
    </location>
</feature>
<dbReference type="AlphaFoldDB" id="A0A0K0XA82"/>
<evidence type="ECO:0000259" key="1">
    <source>
        <dbReference type="Pfam" id="PF01370"/>
    </source>
</evidence>
<dbReference type="OrthoDB" id="9787292at2"/>
<sequence>MTTLITGATGKVGSRFARRMLAAGEPVRLLVRDPNGVVPPGANRVVADLRDDAAVRRSLRGVTAIVHVASSFRAGSTDELAEFDVAGTEALATAALDAGITRFVYTSTNRVYEGCDYGRPAVEDDPVGTDLAPYPAAKAEVERRLLGLHQRRGLDVRIVRLPFVYGDGDPHVVEIAEMLAAQPPHRRLVSGHHADVGQALLRALRAEGVGGRIYNVSDDAPMTFYEICQLHQLPLPESAPRTRGTVPPREPSPWQHIVSTARIRRELGFRPLYPTMASAHDAGAL</sequence>
<dbReference type="KEGG" id="mgo:AFA91_23000"/>
<dbReference type="PANTHER" id="PTHR48079:SF6">
    <property type="entry name" value="NAD(P)-BINDING DOMAIN-CONTAINING PROTEIN-RELATED"/>
    <property type="match status" value="1"/>
</dbReference>
<name>A0A0K0XA82_MYCGD</name>
<dbReference type="GO" id="GO:0004029">
    <property type="term" value="F:aldehyde dehydrogenase (NAD+) activity"/>
    <property type="evidence" value="ECO:0007669"/>
    <property type="project" value="TreeGrafter"/>
</dbReference>
<accession>A0A0K0XA82</accession>
<dbReference type="InterPro" id="IPR051783">
    <property type="entry name" value="NAD(P)-dependent_oxidoreduct"/>
</dbReference>
<dbReference type="Proteomes" id="UP000062255">
    <property type="component" value="Chromosome"/>
</dbReference>
<evidence type="ECO:0000313" key="2">
    <source>
        <dbReference type="EMBL" id="AKS34286.1"/>
    </source>
</evidence>
<dbReference type="GO" id="GO:0005737">
    <property type="term" value="C:cytoplasm"/>
    <property type="evidence" value="ECO:0007669"/>
    <property type="project" value="TreeGrafter"/>
</dbReference>
<dbReference type="PANTHER" id="PTHR48079">
    <property type="entry name" value="PROTEIN YEEZ"/>
    <property type="match status" value="1"/>
</dbReference>
<dbReference type="Gene3D" id="3.40.50.720">
    <property type="entry name" value="NAD(P)-binding Rossmann-like Domain"/>
    <property type="match status" value="1"/>
</dbReference>
<gene>
    <name evidence="2" type="ORF">AFA91_23000</name>
</gene>
<organism evidence="2 3">
    <name type="scientific">Mycolicibacterium goodii</name>
    <name type="common">Mycobacterium goodii</name>
    <dbReference type="NCBI Taxonomy" id="134601"/>
    <lineage>
        <taxon>Bacteria</taxon>
        <taxon>Bacillati</taxon>
        <taxon>Actinomycetota</taxon>
        <taxon>Actinomycetes</taxon>
        <taxon>Mycobacteriales</taxon>
        <taxon>Mycobacteriaceae</taxon>
        <taxon>Mycolicibacterium</taxon>
    </lineage>
</organism>
<dbReference type="Pfam" id="PF01370">
    <property type="entry name" value="Epimerase"/>
    <property type="match status" value="1"/>
</dbReference>
<dbReference type="SUPFAM" id="SSF51735">
    <property type="entry name" value="NAD(P)-binding Rossmann-fold domains"/>
    <property type="match status" value="1"/>
</dbReference>
<dbReference type="PATRIC" id="fig|134601.6.peg.4749"/>
<proteinExistence type="predicted"/>